<dbReference type="Gramene" id="KRH43186">
    <property type="protein sequence ID" value="KRH43186"/>
    <property type="gene ID" value="GLYMA_08G136000"/>
</dbReference>
<dbReference type="InParanoid" id="A0A0R0IQ36"/>
<accession>A0A0R0IQ36</accession>
<evidence type="ECO:0000313" key="1">
    <source>
        <dbReference type="EMBL" id="KRH43186.1"/>
    </source>
</evidence>
<name>A0A0R0IQ36_SOYBN</name>
<sequence>MVNIGVSKAMLSMVDGGSKLSHSSIQNHQVTNINYKKKSVKSPSTNTILSIGHNEIVLTFDIQTTLRSSMKQG</sequence>
<reference evidence="1" key="3">
    <citation type="submission" date="2018-07" db="EMBL/GenBank/DDBJ databases">
        <title>WGS assembly of Glycine max.</title>
        <authorList>
            <person name="Schmutz J."/>
            <person name="Cannon S."/>
            <person name="Schlueter J."/>
            <person name="Ma J."/>
            <person name="Mitros T."/>
            <person name="Nelson W."/>
            <person name="Hyten D."/>
            <person name="Song Q."/>
            <person name="Thelen J."/>
            <person name="Cheng J."/>
            <person name="Xu D."/>
            <person name="Hellsten U."/>
            <person name="May G."/>
            <person name="Yu Y."/>
            <person name="Sakurai T."/>
            <person name="Umezawa T."/>
            <person name="Bhattacharyya M."/>
            <person name="Sandhu D."/>
            <person name="Valliyodan B."/>
            <person name="Lindquist E."/>
            <person name="Peto M."/>
            <person name="Grant D."/>
            <person name="Shu S."/>
            <person name="Goodstein D."/>
            <person name="Barry K."/>
            <person name="Futrell-Griggs M."/>
            <person name="Abernathy B."/>
            <person name="Du J."/>
            <person name="Tian Z."/>
            <person name="Zhu L."/>
            <person name="Gill N."/>
            <person name="Joshi T."/>
            <person name="Libault M."/>
            <person name="Sethuraman A."/>
            <person name="Zhang X."/>
            <person name="Shinozaki K."/>
            <person name="Nguyen H."/>
            <person name="Wing R."/>
            <person name="Cregan P."/>
            <person name="Specht J."/>
            <person name="Grimwood J."/>
            <person name="Rokhsar D."/>
            <person name="Stacey G."/>
            <person name="Shoemaker R."/>
            <person name="Jackson S."/>
        </authorList>
    </citation>
    <scope>NUCLEOTIDE SEQUENCE</scope>
    <source>
        <tissue evidence="1">Callus</tissue>
    </source>
</reference>
<evidence type="ECO:0000313" key="3">
    <source>
        <dbReference type="Proteomes" id="UP000008827"/>
    </source>
</evidence>
<keyword evidence="3" id="KW-1185">Reference proteome</keyword>
<proteinExistence type="predicted"/>
<dbReference type="EnsemblPlants" id="KRH43186">
    <property type="protein sequence ID" value="KRH43186"/>
    <property type="gene ID" value="GLYMA_08G136000"/>
</dbReference>
<reference evidence="1 2" key="1">
    <citation type="journal article" date="2010" name="Nature">
        <title>Genome sequence of the palaeopolyploid soybean.</title>
        <authorList>
            <person name="Schmutz J."/>
            <person name="Cannon S.B."/>
            <person name="Schlueter J."/>
            <person name="Ma J."/>
            <person name="Mitros T."/>
            <person name="Nelson W."/>
            <person name="Hyten D.L."/>
            <person name="Song Q."/>
            <person name="Thelen J.J."/>
            <person name="Cheng J."/>
            <person name="Xu D."/>
            <person name="Hellsten U."/>
            <person name="May G.D."/>
            <person name="Yu Y."/>
            <person name="Sakurai T."/>
            <person name="Umezawa T."/>
            <person name="Bhattacharyya M.K."/>
            <person name="Sandhu D."/>
            <person name="Valliyodan B."/>
            <person name="Lindquist E."/>
            <person name="Peto M."/>
            <person name="Grant D."/>
            <person name="Shu S."/>
            <person name="Goodstein D."/>
            <person name="Barry K."/>
            <person name="Futrell-Griggs M."/>
            <person name="Abernathy B."/>
            <person name="Du J."/>
            <person name="Tian Z."/>
            <person name="Zhu L."/>
            <person name="Gill N."/>
            <person name="Joshi T."/>
            <person name="Libault M."/>
            <person name="Sethuraman A."/>
            <person name="Zhang X.-C."/>
            <person name="Shinozaki K."/>
            <person name="Nguyen H.T."/>
            <person name="Wing R.A."/>
            <person name="Cregan P."/>
            <person name="Specht J."/>
            <person name="Grimwood J."/>
            <person name="Rokhsar D."/>
            <person name="Stacey G."/>
            <person name="Shoemaker R.C."/>
            <person name="Jackson S.A."/>
        </authorList>
    </citation>
    <scope>NUCLEOTIDE SEQUENCE</scope>
    <source>
        <strain evidence="2">cv. Williams 82</strain>
        <tissue evidence="1">Callus</tissue>
    </source>
</reference>
<organism evidence="1">
    <name type="scientific">Glycine max</name>
    <name type="common">Soybean</name>
    <name type="synonym">Glycine hispida</name>
    <dbReference type="NCBI Taxonomy" id="3847"/>
    <lineage>
        <taxon>Eukaryota</taxon>
        <taxon>Viridiplantae</taxon>
        <taxon>Streptophyta</taxon>
        <taxon>Embryophyta</taxon>
        <taxon>Tracheophyta</taxon>
        <taxon>Spermatophyta</taxon>
        <taxon>Magnoliopsida</taxon>
        <taxon>eudicotyledons</taxon>
        <taxon>Gunneridae</taxon>
        <taxon>Pentapetalae</taxon>
        <taxon>rosids</taxon>
        <taxon>fabids</taxon>
        <taxon>Fabales</taxon>
        <taxon>Fabaceae</taxon>
        <taxon>Papilionoideae</taxon>
        <taxon>50 kb inversion clade</taxon>
        <taxon>NPAAA clade</taxon>
        <taxon>indigoferoid/millettioid clade</taxon>
        <taxon>Phaseoleae</taxon>
        <taxon>Glycine</taxon>
        <taxon>Glycine subgen. Soja</taxon>
    </lineage>
</organism>
<dbReference type="Proteomes" id="UP000008827">
    <property type="component" value="Chromosome 8"/>
</dbReference>
<evidence type="ECO:0000313" key="2">
    <source>
        <dbReference type="EnsemblPlants" id="KRH43186"/>
    </source>
</evidence>
<gene>
    <name evidence="1" type="ORF">GLYMA_08G136000</name>
</gene>
<protein>
    <submittedName>
        <fullName evidence="1 2">Uncharacterized protein</fullName>
    </submittedName>
</protein>
<dbReference type="AlphaFoldDB" id="A0A0R0IQ36"/>
<dbReference type="EMBL" id="CM000841">
    <property type="protein sequence ID" value="KRH43186.1"/>
    <property type="molecule type" value="Genomic_DNA"/>
</dbReference>
<reference evidence="2" key="2">
    <citation type="submission" date="2018-02" db="UniProtKB">
        <authorList>
            <consortium name="EnsemblPlants"/>
        </authorList>
    </citation>
    <scope>IDENTIFICATION</scope>
    <source>
        <strain evidence="2">Williams 82</strain>
    </source>
</reference>